<dbReference type="Gene3D" id="2.40.50.120">
    <property type="match status" value="1"/>
</dbReference>
<feature type="domain" description="NTR" evidence="4">
    <location>
        <begin position="18"/>
        <end position="137"/>
    </location>
</feature>
<comment type="subcellular location">
    <subcellularLocation>
        <location evidence="1">Secreted</location>
    </subcellularLocation>
</comment>
<proteinExistence type="predicted"/>
<evidence type="ECO:0000256" key="3">
    <source>
        <dbReference type="ARBA" id="ARBA00023157"/>
    </source>
</evidence>
<evidence type="ECO:0000313" key="6">
    <source>
        <dbReference type="Proteomes" id="UP001162483"/>
    </source>
</evidence>
<reference evidence="5" key="1">
    <citation type="submission" date="2023-05" db="EMBL/GenBank/DDBJ databases">
        <authorList>
            <person name="Stuckert A."/>
        </authorList>
    </citation>
    <scope>NUCLEOTIDE SEQUENCE</scope>
</reference>
<dbReference type="Proteomes" id="UP001162483">
    <property type="component" value="Unassembled WGS sequence"/>
</dbReference>
<keyword evidence="3" id="KW-1015">Disulfide bond</keyword>
<evidence type="ECO:0000256" key="2">
    <source>
        <dbReference type="ARBA" id="ARBA00022525"/>
    </source>
</evidence>
<keyword evidence="2" id="KW-0964">Secreted</keyword>
<accession>A0ABN9EB97</accession>
<dbReference type="InterPro" id="IPR018933">
    <property type="entry name" value="Netrin_module_non-TIMP"/>
</dbReference>
<keyword evidence="6" id="KW-1185">Reference proteome</keyword>
<dbReference type="InterPro" id="IPR008993">
    <property type="entry name" value="TIMP-like_OB-fold"/>
</dbReference>
<name>A0ABN9EB97_9NEOB</name>
<sequence>METEKKLDDPSNVKTEGCEKCVPFKRKSQRKKHYCQSDFVIRGKIMGSRKIGLETRYDIHVKHVFKNKFPLVHREYVWVSNQCDCPKLEDNQEYIMMPSRHVNHERTLNRILLSPNSYIRPWTQQEDHQMQRLNRLCRLSS</sequence>
<evidence type="ECO:0000256" key="1">
    <source>
        <dbReference type="ARBA" id="ARBA00004613"/>
    </source>
</evidence>
<organism evidence="5 6">
    <name type="scientific">Staurois parvus</name>
    <dbReference type="NCBI Taxonomy" id="386267"/>
    <lineage>
        <taxon>Eukaryota</taxon>
        <taxon>Metazoa</taxon>
        <taxon>Chordata</taxon>
        <taxon>Craniata</taxon>
        <taxon>Vertebrata</taxon>
        <taxon>Euteleostomi</taxon>
        <taxon>Amphibia</taxon>
        <taxon>Batrachia</taxon>
        <taxon>Anura</taxon>
        <taxon>Neobatrachia</taxon>
        <taxon>Ranoidea</taxon>
        <taxon>Ranidae</taxon>
        <taxon>Staurois</taxon>
    </lineage>
</organism>
<protein>
    <recommendedName>
        <fullName evidence="4">NTR domain-containing protein</fullName>
    </recommendedName>
</protein>
<dbReference type="SMART" id="SM00643">
    <property type="entry name" value="C345C"/>
    <property type="match status" value="1"/>
</dbReference>
<dbReference type="SUPFAM" id="SSF50242">
    <property type="entry name" value="TIMP-like"/>
    <property type="match status" value="1"/>
</dbReference>
<dbReference type="EMBL" id="CATNWA010015240">
    <property type="protein sequence ID" value="CAI9581102.1"/>
    <property type="molecule type" value="Genomic_DNA"/>
</dbReference>
<dbReference type="InterPro" id="IPR001134">
    <property type="entry name" value="Netrin_domain"/>
</dbReference>
<comment type="caution">
    <text evidence="5">The sequence shown here is derived from an EMBL/GenBank/DDBJ whole genome shotgun (WGS) entry which is preliminary data.</text>
</comment>
<dbReference type="PROSITE" id="PS50189">
    <property type="entry name" value="NTR"/>
    <property type="match status" value="1"/>
</dbReference>
<dbReference type="Pfam" id="PF01759">
    <property type="entry name" value="NTR"/>
    <property type="match status" value="1"/>
</dbReference>
<evidence type="ECO:0000313" key="5">
    <source>
        <dbReference type="EMBL" id="CAI9581102.1"/>
    </source>
</evidence>
<evidence type="ECO:0000259" key="4">
    <source>
        <dbReference type="PROSITE" id="PS50189"/>
    </source>
</evidence>
<gene>
    <name evidence="5" type="ORF">SPARVUS_LOCUS9398119</name>
</gene>